<dbReference type="GO" id="GO:0005739">
    <property type="term" value="C:mitochondrion"/>
    <property type="evidence" value="ECO:0007669"/>
    <property type="project" value="TreeGrafter"/>
</dbReference>
<dbReference type="AlphaFoldDB" id="A0A3B0SQ27"/>
<dbReference type="InterPro" id="IPR027266">
    <property type="entry name" value="TrmE/GcvT-like"/>
</dbReference>
<evidence type="ECO:0000259" key="1">
    <source>
        <dbReference type="Pfam" id="PF01571"/>
    </source>
</evidence>
<dbReference type="Gene3D" id="3.30.1360.120">
    <property type="entry name" value="Probable tRNA modification gtpase trme, domain 1"/>
    <property type="match status" value="1"/>
</dbReference>
<dbReference type="Pfam" id="PF01571">
    <property type="entry name" value="GCV_T"/>
    <property type="match status" value="1"/>
</dbReference>
<evidence type="ECO:0000313" key="2">
    <source>
        <dbReference type="EMBL" id="VAW08421.1"/>
    </source>
</evidence>
<dbReference type="PANTHER" id="PTHR43757">
    <property type="entry name" value="AMINOMETHYLTRANSFERASE"/>
    <property type="match status" value="1"/>
</dbReference>
<dbReference type="SUPFAM" id="SSF103025">
    <property type="entry name" value="Folate-binding domain"/>
    <property type="match status" value="1"/>
</dbReference>
<organism evidence="2">
    <name type="scientific">hydrothermal vent metagenome</name>
    <dbReference type="NCBI Taxonomy" id="652676"/>
    <lineage>
        <taxon>unclassified sequences</taxon>
        <taxon>metagenomes</taxon>
        <taxon>ecological metagenomes</taxon>
    </lineage>
</organism>
<name>A0A3B0SQ27_9ZZZZ</name>
<feature type="non-terminal residue" evidence="2">
    <location>
        <position position="291"/>
    </location>
</feature>
<sequence length="291" mass="30593">MIFPAEDMVVDSPRATPLYAAAASASEANIWTSVNGWSLARVFTSVEKEYHAAKNSAAITDLGALSRWAVRGREAAQFLSRITTAPAPRLGVGESARGLILDGDGGVLDLAEVSRLSDDLFLLTTPTAHARRLQLGARGVDALGEDICEAVAAIGVFGPRASEVLSAAGMKMPGEDVAASAVVRGVETAARPIQFGALAGVELIFPAGDALTIWERLVRRGKAGPIGLDAMEILRIESGAPRPGVDFVAADHPGTAIRRTPAEIGLPHLAPLDRGWYNGRRGLRYVATQPE</sequence>
<gene>
    <name evidence="2" type="ORF">MNBD_ALPHA05-1581</name>
</gene>
<accession>A0A3B0SQ27</accession>
<dbReference type="InterPro" id="IPR028896">
    <property type="entry name" value="GcvT/YgfZ/DmdA"/>
</dbReference>
<reference evidence="2" key="1">
    <citation type="submission" date="2018-06" db="EMBL/GenBank/DDBJ databases">
        <authorList>
            <person name="Zhirakovskaya E."/>
        </authorList>
    </citation>
    <scope>NUCLEOTIDE SEQUENCE</scope>
</reference>
<dbReference type="EMBL" id="UOEH01000661">
    <property type="protein sequence ID" value="VAW08421.1"/>
    <property type="molecule type" value="Genomic_DNA"/>
</dbReference>
<proteinExistence type="predicted"/>
<dbReference type="PIRSF" id="PIRSF006487">
    <property type="entry name" value="GcvT"/>
    <property type="match status" value="1"/>
</dbReference>
<protein>
    <submittedName>
        <fullName evidence="2">Diguanylate cyclase/phosphodiesterase (GGDEF &amp; EAL domains) with PAS/PAC sensor(S)</fullName>
    </submittedName>
</protein>
<dbReference type="InterPro" id="IPR006222">
    <property type="entry name" value="GCVT_N"/>
</dbReference>
<feature type="domain" description="GCVT N-terminal" evidence="1">
    <location>
        <begin position="30"/>
        <end position="254"/>
    </location>
</feature>
<dbReference type="PANTHER" id="PTHR43757:SF2">
    <property type="entry name" value="AMINOMETHYLTRANSFERASE, MITOCHONDRIAL"/>
    <property type="match status" value="1"/>
</dbReference>